<evidence type="ECO:0000313" key="5">
    <source>
        <dbReference type="EMBL" id="TDO51785.1"/>
    </source>
</evidence>
<dbReference type="EMBL" id="SNWQ01000003">
    <property type="protein sequence ID" value="TDO51785.1"/>
    <property type="molecule type" value="Genomic_DNA"/>
</dbReference>
<dbReference type="PANTHER" id="PTHR33204">
    <property type="entry name" value="TRANSCRIPTIONAL REGULATOR, MARR FAMILY"/>
    <property type="match status" value="1"/>
</dbReference>
<proteinExistence type="predicted"/>
<keyword evidence="6" id="KW-1185">Reference proteome</keyword>
<comment type="caution">
    <text evidence="5">The sequence shown here is derived from an EMBL/GenBank/DDBJ whole genome shotgun (WGS) entry which is preliminary data.</text>
</comment>
<gene>
    <name evidence="5" type="ORF">EV643_103524</name>
</gene>
<keyword evidence="3" id="KW-0804">Transcription</keyword>
<dbReference type="InterPro" id="IPR002577">
    <property type="entry name" value="HTH_HxlR"/>
</dbReference>
<dbReference type="GO" id="GO:0003677">
    <property type="term" value="F:DNA binding"/>
    <property type="evidence" value="ECO:0007669"/>
    <property type="project" value="UniProtKB-KW"/>
</dbReference>
<reference evidence="5 6" key="1">
    <citation type="submission" date="2019-03" db="EMBL/GenBank/DDBJ databases">
        <title>Genomic Encyclopedia of Type Strains, Phase III (KMG-III): the genomes of soil and plant-associated and newly described type strains.</title>
        <authorList>
            <person name="Whitman W."/>
        </authorList>
    </citation>
    <scope>NUCLEOTIDE SEQUENCE [LARGE SCALE GENOMIC DNA]</scope>
    <source>
        <strain evidence="5 6">VKM Ac-2527</strain>
    </source>
</reference>
<dbReference type="InterPro" id="IPR029229">
    <property type="entry name" value="Alkyl_sulf_C"/>
</dbReference>
<dbReference type="SUPFAM" id="SSF55718">
    <property type="entry name" value="SCP-like"/>
    <property type="match status" value="1"/>
</dbReference>
<evidence type="ECO:0000256" key="3">
    <source>
        <dbReference type="ARBA" id="ARBA00023163"/>
    </source>
</evidence>
<dbReference type="PROSITE" id="PS51118">
    <property type="entry name" value="HTH_HXLR"/>
    <property type="match status" value="1"/>
</dbReference>
<keyword evidence="1" id="KW-0805">Transcription regulation</keyword>
<feature type="domain" description="HTH hxlR-type" evidence="4">
    <location>
        <begin position="17"/>
        <end position="109"/>
    </location>
</feature>
<dbReference type="InterPro" id="IPR036390">
    <property type="entry name" value="WH_DNA-bd_sf"/>
</dbReference>
<protein>
    <submittedName>
        <fullName evidence="5">HxlR family transcriptional regulator</fullName>
    </submittedName>
</protein>
<dbReference type="Proteomes" id="UP000295388">
    <property type="component" value="Unassembled WGS sequence"/>
</dbReference>
<dbReference type="Pfam" id="PF14864">
    <property type="entry name" value="Alkyl_sulf_C"/>
    <property type="match status" value="1"/>
</dbReference>
<dbReference type="PANTHER" id="PTHR33204:SF18">
    <property type="entry name" value="TRANSCRIPTIONAL REGULATORY PROTEIN"/>
    <property type="match status" value="1"/>
</dbReference>
<organism evidence="5 6">
    <name type="scientific">Kribbella caucasensis</name>
    <dbReference type="NCBI Taxonomy" id="2512215"/>
    <lineage>
        <taxon>Bacteria</taxon>
        <taxon>Bacillati</taxon>
        <taxon>Actinomycetota</taxon>
        <taxon>Actinomycetes</taxon>
        <taxon>Propionibacteriales</taxon>
        <taxon>Kribbellaceae</taxon>
        <taxon>Kribbella</taxon>
    </lineage>
</organism>
<name>A0A4R6KMY9_9ACTN</name>
<dbReference type="Gene3D" id="1.10.10.10">
    <property type="entry name" value="Winged helix-like DNA-binding domain superfamily/Winged helix DNA-binding domain"/>
    <property type="match status" value="1"/>
</dbReference>
<evidence type="ECO:0000313" key="6">
    <source>
        <dbReference type="Proteomes" id="UP000295388"/>
    </source>
</evidence>
<dbReference type="SUPFAM" id="SSF46785">
    <property type="entry name" value="Winged helix' DNA-binding domain"/>
    <property type="match status" value="1"/>
</dbReference>
<dbReference type="AlphaFoldDB" id="A0A4R6KMY9"/>
<dbReference type="Pfam" id="PF01638">
    <property type="entry name" value="HxlR"/>
    <property type="match status" value="1"/>
</dbReference>
<evidence type="ECO:0000256" key="1">
    <source>
        <dbReference type="ARBA" id="ARBA00023015"/>
    </source>
</evidence>
<sequence length="223" mass="23418">MTTLVPMESPRAYGQACPLACALDVLGERWTLLVVRELLLGPKRFKDLGDRLPAAGPNRLTTRLRRLQGAGVVSKTEAGAYVLTAYGEGLREPVIGLSLWGLGLMSNVDPATARADMVALAMSGALTPARLEGLDLSVEVHVGDVFTMTVGGGVMNVRSGPSESPSALRLRCSPSAFIDLSLGSTTLAGARRSGEVRTEGKAPGLPRLFAVFGATAREYAPNL</sequence>
<dbReference type="InterPro" id="IPR036388">
    <property type="entry name" value="WH-like_DNA-bd_sf"/>
</dbReference>
<keyword evidence="2" id="KW-0238">DNA-binding</keyword>
<evidence type="ECO:0000259" key="4">
    <source>
        <dbReference type="PROSITE" id="PS51118"/>
    </source>
</evidence>
<dbReference type="Gene3D" id="3.30.1050.10">
    <property type="entry name" value="SCP2 sterol-binding domain"/>
    <property type="match status" value="1"/>
</dbReference>
<dbReference type="InterPro" id="IPR036527">
    <property type="entry name" value="SCP2_sterol-bd_dom_sf"/>
</dbReference>
<accession>A0A4R6KMY9</accession>
<evidence type="ECO:0000256" key="2">
    <source>
        <dbReference type="ARBA" id="ARBA00023125"/>
    </source>
</evidence>